<comment type="similarity">
    <text evidence="2">Belongs to the RIX1/PELP1 family.</text>
</comment>
<dbReference type="AlphaFoldDB" id="A0AAN6JIX0"/>
<feature type="region of interest" description="Disordered" evidence="5">
    <location>
        <begin position="868"/>
        <end position="932"/>
    </location>
</feature>
<feature type="domain" description="Pre-rRNA-processing protein RIX1 N-terminal" evidence="6">
    <location>
        <begin position="50"/>
        <end position="246"/>
    </location>
</feature>
<proteinExistence type="inferred from homology"/>
<feature type="region of interest" description="Disordered" evidence="5">
    <location>
        <begin position="517"/>
        <end position="536"/>
    </location>
</feature>
<feature type="region of interest" description="Disordered" evidence="5">
    <location>
        <begin position="752"/>
        <end position="855"/>
    </location>
</feature>
<name>A0AAN6JIX0_9BASI</name>
<comment type="caution">
    <text evidence="7">The sequence shown here is derived from an EMBL/GenBank/DDBJ whole genome shotgun (WGS) entry which is preliminary data.</text>
</comment>
<evidence type="ECO:0000259" key="6">
    <source>
        <dbReference type="Pfam" id="PF08167"/>
    </source>
</evidence>
<evidence type="ECO:0000313" key="8">
    <source>
        <dbReference type="Proteomes" id="UP001176521"/>
    </source>
</evidence>
<feature type="compositionally biased region" description="Acidic residues" evidence="5">
    <location>
        <begin position="870"/>
        <end position="879"/>
    </location>
</feature>
<evidence type="ECO:0000256" key="5">
    <source>
        <dbReference type="SAM" id="MobiDB-lite"/>
    </source>
</evidence>
<comment type="subcellular location">
    <subcellularLocation>
        <location evidence="1">Nucleus</location>
    </subcellularLocation>
</comment>
<organism evidence="7 8">
    <name type="scientific">Tilletia horrida</name>
    <dbReference type="NCBI Taxonomy" id="155126"/>
    <lineage>
        <taxon>Eukaryota</taxon>
        <taxon>Fungi</taxon>
        <taxon>Dikarya</taxon>
        <taxon>Basidiomycota</taxon>
        <taxon>Ustilaginomycotina</taxon>
        <taxon>Exobasidiomycetes</taxon>
        <taxon>Tilletiales</taxon>
        <taxon>Tilletiaceae</taxon>
        <taxon>Tilletia</taxon>
    </lineage>
</organism>
<dbReference type="GO" id="GO:0005634">
    <property type="term" value="C:nucleus"/>
    <property type="evidence" value="ECO:0007669"/>
    <property type="project" value="UniProtKB-SubCell"/>
</dbReference>
<feature type="compositionally biased region" description="Low complexity" evidence="5">
    <location>
        <begin position="773"/>
        <end position="787"/>
    </location>
</feature>
<keyword evidence="8" id="KW-1185">Reference proteome</keyword>
<dbReference type="InterPro" id="IPR012583">
    <property type="entry name" value="RIX1_N"/>
</dbReference>
<dbReference type="GO" id="GO:0006364">
    <property type="term" value="P:rRNA processing"/>
    <property type="evidence" value="ECO:0007669"/>
    <property type="project" value="TreeGrafter"/>
</dbReference>
<evidence type="ECO:0000256" key="1">
    <source>
        <dbReference type="ARBA" id="ARBA00004123"/>
    </source>
</evidence>
<dbReference type="PANTHER" id="PTHR34105">
    <property type="entry name" value="PROLINE-, GLUTAMIC ACID- AND LEUCINE-RICH PROTEIN 1"/>
    <property type="match status" value="1"/>
</dbReference>
<evidence type="ECO:0000256" key="3">
    <source>
        <dbReference type="ARBA" id="ARBA00021502"/>
    </source>
</evidence>
<dbReference type="PANTHER" id="PTHR34105:SF1">
    <property type="entry name" value="PROLINE-, GLUTAMIC ACID- AND LEUCINE-RICH PROTEIN 1"/>
    <property type="match status" value="1"/>
</dbReference>
<feature type="compositionally biased region" description="Acidic residues" evidence="5">
    <location>
        <begin position="910"/>
        <end position="932"/>
    </location>
</feature>
<evidence type="ECO:0000256" key="4">
    <source>
        <dbReference type="ARBA" id="ARBA00023242"/>
    </source>
</evidence>
<protein>
    <recommendedName>
        <fullName evidence="3">Pre-rRNA-processing protein RIX1</fullName>
    </recommendedName>
</protein>
<keyword evidence="4" id="KW-0539">Nucleus</keyword>
<gene>
    <name evidence="7" type="ORF">OC842_005126</name>
</gene>
<feature type="compositionally biased region" description="Polar residues" evidence="5">
    <location>
        <begin position="802"/>
        <end position="811"/>
    </location>
</feature>
<accession>A0AAN6JIX0</accession>
<dbReference type="Pfam" id="PF08167">
    <property type="entry name" value="RIX1"/>
    <property type="match status" value="1"/>
</dbReference>
<feature type="compositionally biased region" description="Polar residues" evidence="5">
    <location>
        <begin position="517"/>
        <end position="528"/>
    </location>
</feature>
<sequence length="932" mass="97807">MVAAFSAASTAAADVRATQQQLAHILDRLEAAAGDALRLGNASAQAIAALEAAVSQLRQSRLLSRMGALASSGGSEAAASALQKLVVRTHSLIGTNLARQDGPASQLRGYLLAYELAEQTDFDVWAANAATWAQSSVSLLANSGLQSSSLLLRAAMQLADAHLLGGVAGLRLDYNRQVVLPNVPKFGAGLVRIVEMHISEDAGHSDEPFLVDVLQCLTSQLHQFSSIYRPLTARIHEVTIKLILKDVTAPVPTFDAVHAAATRLLSALHLTGASNAAAARRSGSANAPKSTQAQLWHTTVTTVLRTMNDAASACTSTLLKASNAAAPQSGDRLPLEIAPEDDHSLHAGLISAFLRLNGAVHVLLSCPTSSAVPIPIAAILTSGLDLLSHGPQSRMKPGSDGSLHMLQLADLGILQMATMSLIAVTATACQEAFQSHAAQVLATFTIYLQRNASNDTLRNAAFKTLAILLDAGGYLDIESEVVPSARLAIDPASRTLPRLAQACLAEVSRLFISGLSSSAGSTQQQNGDPNGVSRKAKRQRVFESSSLLGTALDGPFAGKTAADMETVTAAVSIFKSVFPHLITNMRPVHADLSQTGVQLMIALAELLMHSSAVGSPAIAAESITEHARVALTATTLAVLAQILTAASGRLLSLASGRAWTVFELGRRSASPQVRAAADRGRIALDQILHPRIPALLPLRLATEADIGHEAAQWADEERKLGELEADSVRGVSEREALVKVLDAIPSAVPSTESSMTVVASSDSGLSTSGLKRSASAMSQTTASADSTQHVLQHHQHPLAHSHSVQLGNSGRASPDPVKPLHRPSTPRIGSPSPSRKVFSERTEEARMPETPSKRVNEVVMADEVLLGNGVDDEDEDDEEMGKAASTVPTSSALKQPAGQDPTFARSTAADDSEDEEMPQIDLGSDEEEDADD</sequence>
<dbReference type="Proteomes" id="UP001176521">
    <property type="component" value="Unassembled WGS sequence"/>
</dbReference>
<dbReference type="EMBL" id="JAPDMQ010000346">
    <property type="protein sequence ID" value="KAK0526629.1"/>
    <property type="molecule type" value="Genomic_DNA"/>
</dbReference>
<evidence type="ECO:0000256" key="2">
    <source>
        <dbReference type="ARBA" id="ARBA00010511"/>
    </source>
</evidence>
<feature type="compositionally biased region" description="Polar residues" evidence="5">
    <location>
        <begin position="752"/>
        <end position="770"/>
    </location>
</feature>
<evidence type="ECO:0000313" key="7">
    <source>
        <dbReference type="EMBL" id="KAK0526629.1"/>
    </source>
</evidence>
<reference evidence="7" key="1">
    <citation type="journal article" date="2023" name="PhytoFront">
        <title>Draft Genome Resources of Seven Strains of Tilletia horrida, Causal Agent of Kernel Smut of Rice.</title>
        <authorList>
            <person name="Khanal S."/>
            <person name="Antony Babu S."/>
            <person name="Zhou X.G."/>
        </authorList>
    </citation>
    <scope>NUCLEOTIDE SEQUENCE</scope>
    <source>
        <strain evidence="7">TX3</strain>
    </source>
</reference>
<feature type="compositionally biased region" description="Basic and acidic residues" evidence="5">
    <location>
        <begin position="837"/>
        <end position="855"/>
    </location>
</feature>